<dbReference type="PANTHER" id="PTHR12250:SF0">
    <property type="entry name" value="GPI ETHANOLAMINE PHOSPHATE TRANSFERASE 1"/>
    <property type="match status" value="1"/>
</dbReference>
<dbReference type="GO" id="GO:0005789">
    <property type="term" value="C:endoplasmic reticulum membrane"/>
    <property type="evidence" value="ECO:0007669"/>
    <property type="project" value="UniProtKB-SubCell"/>
</dbReference>
<dbReference type="UniPathway" id="UPA00196"/>
<protein>
    <recommendedName>
        <fullName evidence="1">GPI ethanolamine phosphate transferase 1</fullName>
        <ecNumber evidence="1">2.-.-.-</ecNumber>
    </recommendedName>
</protein>
<keyword evidence="1" id="KW-1133">Transmembrane helix</keyword>
<reference evidence="2" key="2">
    <citation type="submission" date="2015-06" db="UniProtKB">
        <authorList>
            <consortium name="EnsemblMetazoa"/>
        </authorList>
    </citation>
    <scope>IDENTIFICATION</scope>
</reference>
<keyword evidence="3" id="KW-1185">Reference proteome</keyword>
<reference evidence="3" key="1">
    <citation type="submission" date="2013-02" db="EMBL/GenBank/DDBJ databases">
        <authorList>
            <person name="Hughes D."/>
        </authorList>
    </citation>
    <scope>NUCLEOTIDE SEQUENCE</scope>
    <source>
        <strain>Durham</strain>
        <strain evidence="3">NC isolate 2 -- Noor lab</strain>
    </source>
</reference>
<name>T1H0Z8_MEGSC</name>
<comment type="subcellular location">
    <subcellularLocation>
        <location evidence="1">Endoplasmic reticulum membrane</location>
        <topology evidence="1">Multi-pass membrane protein</topology>
    </subcellularLocation>
</comment>
<keyword evidence="1" id="KW-0256">Endoplasmic reticulum</keyword>
<dbReference type="InterPro" id="IPR002591">
    <property type="entry name" value="Phosphodiest/P_Trfase"/>
</dbReference>
<dbReference type="HOGENOM" id="CLU_1121195_0_0_1"/>
<comment type="caution">
    <text evidence="1">Lacks conserved residue(s) required for the propagation of feature annotation.</text>
</comment>
<organism evidence="2 3">
    <name type="scientific">Megaselia scalaris</name>
    <name type="common">Humpbacked fly</name>
    <name type="synonym">Phora scalaris</name>
    <dbReference type="NCBI Taxonomy" id="36166"/>
    <lineage>
        <taxon>Eukaryota</taxon>
        <taxon>Metazoa</taxon>
        <taxon>Ecdysozoa</taxon>
        <taxon>Arthropoda</taxon>
        <taxon>Hexapoda</taxon>
        <taxon>Insecta</taxon>
        <taxon>Pterygota</taxon>
        <taxon>Neoptera</taxon>
        <taxon>Endopterygota</taxon>
        <taxon>Diptera</taxon>
        <taxon>Brachycera</taxon>
        <taxon>Muscomorpha</taxon>
        <taxon>Platypezoidea</taxon>
        <taxon>Phoridae</taxon>
        <taxon>Megaseliini</taxon>
        <taxon>Megaselia</taxon>
    </lineage>
</organism>
<keyword evidence="1" id="KW-0808">Transferase</keyword>
<feature type="transmembrane region" description="Helical" evidence="1">
    <location>
        <begin position="6"/>
        <end position="23"/>
    </location>
</feature>
<comment type="pathway">
    <text evidence="1">Glycolipid biosynthesis; glycosylphosphatidylinositol-anchor biosynthesis.</text>
</comment>
<dbReference type="Gene3D" id="3.40.720.10">
    <property type="entry name" value="Alkaline Phosphatase, subunit A"/>
    <property type="match status" value="1"/>
</dbReference>
<dbReference type="InterPro" id="IPR017850">
    <property type="entry name" value="Alkaline_phosphatase_core_sf"/>
</dbReference>
<dbReference type="InterPro" id="IPR037671">
    <property type="entry name" value="PIGN_N"/>
</dbReference>
<dbReference type="Proteomes" id="UP000015102">
    <property type="component" value="Unassembled WGS sequence"/>
</dbReference>
<evidence type="ECO:0000313" key="2">
    <source>
        <dbReference type="EnsemblMetazoa" id="MESCA009847-PA"/>
    </source>
</evidence>
<dbReference type="AlphaFoldDB" id="T1H0Z8"/>
<keyword evidence="1" id="KW-0337">GPI-anchor biosynthesis</keyword>
<keyword evidence="1" id="KW-0812">Transmembrane</keyword>
<keyword evidence="1" id="KW-0472">Membrane</keyword>
<dbReference type="SUPFAM" id="SSF53649">
    <property type="entry name" value="Alkaline phosphatase-like"/>
    <property type="match status" value="1"/>
</dbReference>
<dbReference type="GO" id="GO:0051377">
    <property type="term" value="F:mannose-ethanolamine phosphotransferase activity"/>
    <property type="evidence" value="ECO:0007669"/>
    <property type="project" value="UniProtKB-UniRule"/>
</dbReference>
<sequence length="248" mass="28257">MIIQAIFIHIILLGSIFVIYFRSPVITGLSPIPNNQLRPPAKRLVLLVTDGLRSQSFFENDCQHVPNIKKLFLEQGILGISQTRVPTESRPGHIALIAGLYEDPSAVTRGWKNNPIDFDTVFNRSSMTYAWGAHDVLSIFSKITTDGRMLIDSYDHDWTSREVAKLSSWTRGKRAELQNEKRLVFFLHLLGLDSAGHIHKPGTPEFYENLHITDRGVLDIYEYFERVFPDKKTAYVLTSDHGMTDSVR</sequence>
<dbReference type="InterPro" id="IPR007070">
    <property type="entry name" value="GPI_EtnP_transferase_1"/>
</dbReference>
<dbReference type="PANTHER" id="PTHR12250">
    <property type="entry name" value="PHOSPHATIDYLINOSITOL GLYCAN, CLASS N"/>
    <property type="match status" value="1"/>
</dbReference>
<dbReference type="EMBL" id="CAQQ02072151">
    <property type="status" value="NOT_ANNOTATED_CDS"/>
    <property type="molecule type" value="Genomic_DNA"/>
</dbReference>
<dbReference type="CDD" id="cd16020">
    <property type="entry name" value="GPI_EPT_1"/>
    <property type="match status" value="1"/>
</dbReference>
<evidence type="ECO:0000256" key="1">
    <source>
        <dbReference type="RuleBase" id="RU367138"/>
    </source>
</evidence>
<dbReference type="EC" id="2.-.-.-" evidence="1"/>
<comment type="similarity">
    <text evidence="1">Belongs to the PIGG/PIGN/PIGO family. PIGN subfamily.</text>
</comment>
<dbReference type="OMA" id="DTWVENS"/>
<dbReference type="EnsemblMetazoa" id="MESCA009847-RA">
    <property type="protein sequence ID" value="MESCA009847-PA"/>
    <property type="gene ID" value="MESCA009847"/>
</dbReference>
<dbReference type="GO" id="GO:0006506">
    <property type="term" value="P:GPI anchor biosynthetic process"/>
    <property type="evidence" value="ECO:0007669"/>
    <property type="project" value="UniProtKB-UniPathway"/>
</dbReference>
<dbReference type="STRING" id="36166.T1H0Z8"/>
<comment type="function">
    <text evidence="1">Ethanolamine phosphate transferase involved in glycosylphosphatidylinositol-anchor biosynthesis. Transfers ethanolamine phosphate to the first alpha-1,4-linked mannose of the glycosylphosphatidylinositol precursor of GPI-anchor.</text>
</comment>
<evidence type="ECO:0000313" key="3">
    <source>
        <dbReference type="Proteomes" id="UP000015102"/>
    </source>
</evidence>
<dbReference type="Pfam" id="PF01663">
    <property type="entry name" value="Phosphodiest"/>
    <property type="match status" value="1"/>
</dbReference>
<proteinExistence type="inferred from homology"/>
<accession>T1H0Z8</accession>